<reference evidence="1" key="1">
    <citation type="submission" date="2023-11" db="EMBL/GenBank/DDBJ databases">
        <authorList>
            <person name="Poullet M."/>
        </authorList>
    </citation>
    <scope>NUCLEOTIDE SEQUENCE</scope>
    <source>
        <strain evidence="1">E1834</strain>
    </source>
</reference>
<keyword evidence="2" id="KW-1185">Reference proteome</keyword>
<protein>
    <submittedName>
        <fullName evidence="1">Uncharacterized protein</fullName>
    </submittedName>
</protein>
<proteinExistence type="predicted"/>
<sequence>MNIITLVAIFAHNVVTSLCSTYPIPNCLRTRYDQPFDKFLPLRHCAEPIDKDHWKINWHIPTIEEVDYASELVTKFITTPLEQLLDNFKDRTEYTFKFYLKNAFIALRNGLKKFKIFFIFSMFI</sequence>
<accession>A0ACB0YPW6</accession>
<comment type="caution">
    <text evidence="1">The sequence shown here is derived from an EMBL/GenBank/DDBJ whole genome shotgun (WGS) entry which is preliminary data.</text>
</comment>
<gene>
    <name evidence="1" type="ORF">MENTE1834_LOCUS15069</name>
</gene>
<organism evidence="1 2">
    <name type="scientific">Meloidogyne enterolobii</name>
    <name type="common">Root-knot nematode worm</name>
    <name type="synonym">Meloidogyne mayaguensis</name>
    <dbReference type="NCBI Taxonomy" id="390850"/>
    <lineage>
        <taxon>Eukaryota</taxon>
        <taxon>Metazoa</taxon>
        <taxon>Ecdysozoa</taxon>
        <taxon>Nematoda</taxon>
        <taxon>Chromadorea</taxon>
        <taxon>Rhabditida</taxon>
        <taxon>Tylenchina</taxon>
        <taxon>Tylenchomorpha</taxon>
        <taxon>Tylenchoidea</taxon>
        <taxon>Meloidogynidae</taxon>
        <taxon>Meloidogyninae</taxon>
        <taxon>Meloidogyne</taxon>
    </lineage>
</organism>
<dbReference type="Proteomes" id="UP001497535">
    <property type="component" value="Unassembled WGS sequence"/>
</dbReference>
<evidence type="ECO:0000313" key="2">
    <source>
        <dbReference type="Proteomes" id="UP001497535"/>
    </source>
</evidence>
<name>A0ACB0YPW6_MELEN</name>
<evidence type="ECO:0000313" key="1">
    <source>
        <dbReference type="EMBL" id="CAK5057001.1"/>
    </source>
</evidence>
<dbReference type="EMBL" id="CAVMJV010000016">
    <property type="protein sequence ID" value="CAK5057001.1"/>
    <property type="molecule type" value="Genomic_DNA"/>
</dbReference>